<dbReference type="Proteomes" id="UP000431826">
    <property type="component" value="Unassembled WGS sequence"/>
</dbReference>
<evidence type="ECO:0000313" key="3">
    <source>
        <dbReference type="Proteomes" id="UP000431826"/>
    </source>
</evidence>
<dbReference type="RefSeq" id="WP_159747760.1">
    <property type="nucleotide sequence ID" value="NZ_BLIR01000003.1"/>
</dbReference>
<sequence length="158" mass="17516">MTIDTTTDTTTGIDRTTDEALIRELLEDRAAATKERDARRFLAPCAPDLVDFSLAPPLQYKGPEALDRQAVEDWYATWDGPIEVTLTQLDLTVGDEVAFGHSINRMHGTKTDGFEVELWSRSTVGLRKVDGSWRITHTHDSVPFLMDGSGLAALDLKP</sequence>
<evidence type="ECO:0000259" key="1">
    <source>
        <dbReference type="Pfam" id="PF13474"/>
    </source>
</evidence>
<accession>A0A640V0C3</accession>
<keyword evidence="3" id="KW-1185">Reference proteome</keyword>
<dbReference type="EMBL" id="BLIR01000003">
    <property type="protein sequence ID" value="GFE40992.1"/>
    <property type="molecule type" value="Genomic_DNA"/>
</dbReference>
<organism evidence="2 3">
    <name type="scientific">Streptomyces tubercidicus</name>
    <dbReference type="NCBI Taxonomy" id="47759"/>
    <lineage>
        <taxon>Bacteria</taxon>
        <taxon>Bacillati</taxon>
        <taxon>Actinomycetota</taxon>
        <taxon>Actinomycetes</taxon>
        <taxon>Kitasatosporales</taxon>
        <taxon>Streptomycetaceae</taxon>
        <taxon>Streptomyces</taxon>
    </lineage>
</organism>
<gene>
    <name evidence="2" type="ORF">Stube_56650</name>
</gene>
<name>A0A640V0C3_9ACTN</name>
<keyword evidence="2" id="KW-0413">Isomerase</keyword>
<protein>
    <submittedName>
        <fullName evidence="2">Ketosteroid isomerase</fullName>
    </submittedName>
</protein>
<dbReference type="GeneID" id="96286726"/>
<dbReference type="SUPFAM" id="SSF54427">
    <property type="entry name" value="NTF2-like"/>
    <property type="match status" value="1"/>
</dbReference>
<feature type="domain" description="SnoaL-like" evidence="1">
    <location>
        <begin position="22"/>
        <end position="144"/>
    </location>
</feature>
<dbReference type="AlphaFoldDB" id="A0A640V0C3"/>
<comment type="caution">
    <text evidence="2">The sequence shown here is derived from an EMBL/GenBank/DDBJ whole genome shotgun (WGS) entry which is preliminary data.</text>
</comment>
<dbReference type="OrthoDB" id="9812295at2"/>
<proteinExistence type="predicted"/>
<evidence type="ECO:0000313" key="2">
    <source>
        <dbReference type="EMBL" id="GFE40992.1"/>
    </source>
</evidence>
<dbReference type="Gene3D" id="3.10.450.50">
    <property type="match status" value="1"/>
</dbReference>
<dbReference type="InterPro" id="IPR032710">
    <property type="entry name" value="NTF2-like_dom_sf"/>
</dbReference>
<dbReference type="InterPro" id="IPR037401">
    <property type="entry name" value="SnoaL-like"/>
</dbReference>
<reference evidence="2 3" key="1">
    <citation type="submission" date="2019-12" db="EMBL/GenBank/DDBJ databases">
        <title>Whole genome shotgun sequence of Streptomyces tubercidicus NBRC 13090.</title>
        <authorList>
            <person name="Ichikawa N."/>
            <person name="Kimura A."/>
            <person name="Kitahashi Y."/>
            <person name="Komaki H."/>
            <person name="Tamura T."/>
        </authorList>
    </citation>
    <scope>NUCLEOTIDE SEQUENCE [LARGE SCALE GENOMIC DNA]</scope>
    <source>
        <strain evidence="2 3">NBRC 13090</strain>
    </source>
</reference>
<dbReference type="Pfam" id="PF13474">
    <property type="entry name" value="SnoaL_3"/>
    <property type="match status" value="1"/>
</dbReference>
<dbReference type="GO" id="GO:0016853">
    <property type="term" value="F:isomerase activity"/>
    <property type="evidence" value="ECO:0007669"/>
    <property type="project" value="UniProtKB-KW"/>
</dbReference>